<dbReference type="Proteomes" id="UP000585474">
    <property type="component" value="Unassembled WGS sequence"/>
</dbReference>
<dbReference type="EMBL" id="BJWL01000010">
    <property type="protein sequence ID" value="GFY94976.1"/>
    <property type="molecule type" value="Genomic_DNA"/>
</dbReference>
<gene>
    <name evidence="1" type="ORF">Acr_10g0003610</name>
</gene>
<sequence length="138" mass="15514">MKTGVIVLRDELSSVSRLPVPVPQNCFAGLRKRKDEKGKFSICNSQQIMEKIQIGRPSSRLLEVGKLTKFDIFFYSFDLITPPIKILASADVIMQLLDELKKQILVLKSTLSIYERNALPIPASEGFVVVHGDTVQRI</sequence>
<dbReference type="AlphaFoldDB" id="A0A7J0F980"/>
<comment type="caution">
    <text evidence="1">The sequence shown here is derived from an EMBL/GenBank/DDBJ whole genome shotgun (WGS) entry which is preliminary data.</text>
</comment>
<organism evidence="1 2">
    <name type="scientific">Actinidia rufa</name>
    <dbReference type="NCBI Taxonomy" id="165716"/>
    <lineage>
        <taxon>Eukaryota</taxon>
        <taxon>Viridiplantae</taxon>
        <taxon>Streptophyta</taxon>
        <taxon>Embryophyta</taxon>
        <taxon>Tracheophyta</taxon>
        <taxon>Spermatophyta</taxon>
        <taxon>Magnoliopsida</taxon>
        <taxon>eudicotyledons</taxon>
        <taxon>Gunneridae</taxon>
        <taxon>Pentapetalae</taxon>
        <taxon>asterids</taxon>
        <taxon>Ericales</taxon>
        <taxon>Actinidiaceae</taxon>
        <taxon>Actinidia</taxon>
    </lineage>
</organism>
<name>A0A7J0F980_9ERIC</name>
<reference evidence="1 2" key="1">
    <citation type="submission" date="2019-07" db="EMBL/GenBank/DDBJ databases">
        <title>De Novo Assembly of kiwifruit Actinidia rufa.</title>
        <authorList>
            <person name="Sugita-Konishi S."/>
            <person name="Sato K."/>
            <person name="Mori E."/>
            <person name="Abe Y."/>
            <person name="Kisaki G."/>
            <person name="Hamano K."/>
            <person name="Suezawa K."/>
            <person name="Otani M."/>
            <person name="Fukuda T."/>
            <person name="Manabe T."/>
            <person name="Gomi K."/>
            <person name="Tabuchi M."/>
            <person name="Akimitsu K."/>
            <person name="Kataoka I."/>
        </authorList>
    </citation>
    <scope>NUCLEOTIDE SEQUENCE [LARGE SCALE GENOMIC DNA]</scope>
    <source>
        <strain evidence="2">cv. Fuchu</strain>
    </source>
</reference>
<evidence type="ECO:0000313" key="1">
    <source>
        <dbReference type="EMBL" id="GFY94976.1"/>
    </source>
</evidence>
<protein>
    <submittedName>
        <fullName evidence="1">Uncharacterized protein</fullName>
    </submittedName>
</protein>
<evidence type="ECO:0000313" key="2">
    <source>
        <dbReference type="Proteomes" id="UP000585474"/>
    </source>
</evidence>
<keyword evidence="2" id="KW-1185">Reference proteome</keyword>
<accession>A0A7J0F980</accession>
<proteinExistence type="predicted"/>